<comment type="caution">
    <text evidence="1">The sequence shown here is derived from an EMBL/GenBank/DDBJ whole genome shotgun (WGS) entry which is preliminary data.</text>
</comment>
<dbReference type="EMBL" id="JAJEQX010000029">
    <property type="protein sequence ID" value="MCC2255547.1"/>
    <property type="molecule type" value="Genomic_DNA"/>
</dbReference>
<dbReference type="Proteomes" id="UP001198151">
    <property type="component" value="Unassembled WGS sequence"/>
</dbReference>
<keyword evidence="2" id="KW-1185">Reference proteome</keyword>
<organism evidence="1 2">
    <name type="scientific">Ruminococcus turbiniformis</name>
    <dbReference type="NCBI Taxonomy" id="2881258"/>
    <lineage>
        <taxon>Bacteria</taxon>
        <taxon>Bacillati</taxon>
        <taxon>Bacillota</taxon>
        <taxon>Clostridia</taxon>
        <taxon>Eubacteriales</taxon>
        <taxon>Oscillospiraceae</taxon>
        <taxon>Ruminococcus</taxon>
    </lineage>
</organism>
<gene>
    <name evidence="1" type="ORF">LKD70_14175</name>
</gene>
<dbReference type="RefSeq" id="WP_227708580.1">
    <property type="nucleotide sequence ID" value="NZ_JAJEQX010000029.1"/>
</dbReference>
<proteinExistence type="predicted"/>
<sequence length="214" mass="24611">MATATEKLKKRFAGKKLITTQLRSNGEYRIDDKKQLDHFINYSSILTRLIQEAGTVTTSYASDLFISWESFLEEVEKKMATMADFEYTTFLGFRQRGVDGPEYIEARLSNPETYGNPYLSIFQLDLVAFYEADMYDGSYEIVMTLSQVFQQKPIAPIYEALSLVGDRTAVYLLPADGFSNRYRIARYNGEDHAKIKERAEIEFYCIDPKTIVKG</sequence>
<evidence type="ECO:0000313" key="2">
    <source>
        <dbReference type="Proteomes" id="UP001198151"/>
    </source>
</evidence>
<accession>A0ABS8G2C0</accession>
<protein>
    <submittedName>
        <fullName evidence="1">Uncharacterized protein</fullName>
    </submittedName>
</protein>
<evidence type="ECO:0000313" key="1">
    <source>
        <dbReference type="EMBL" id="MCC2255547.1"/>
    </source>
</evidence>
<reference evidence="1 2" key="1">
    <citation type="submission" date="2021-10" db="EMBL/GenBank/DDBJ databases">
        <title>Anaerobic single-cell dispensing facilitates the cultivation of human gut bacteria.</title>
        <authorList>
            <person name="Afrizal A."/>
        </authorList>
    </citation>
    <scope>NUCLEOTIDE SEQUENCE [LARGE SCALE GENOMIC DNA]</scope>
    <source>
        <strain evidence="1 2">CLA-AA-H200</strain>
    </source>
</reference>
<name>A0ABS8G2C0_9FIRM</name>